<dbReference type="EMBL" id="DS113207">
    <property type="protein sequence ID" value="EAY19472.1"/>
    <property type="molecule type" value="Genomic_DNA"/>
</dbReference>
<dbReference type="FunCoup" id="A2DJ85">
    <property type="interactions" value="103"/>
</dbReference>
<reference evidence="6" key="1">
    <citation type="submission" date="2006-10" db="EMBL/GenBank/DDBJ databases">
        <authorList>
            <person name="Amadeo P."/>
            <person name="Zhao Q."/>
            <person name="Wortman J."/>
            <person name="Fraser-Liggett C."/>
            <person name="Carlton J."/>
        </authorList>
    </citation>
    <scope>NUCLEOTIDE SEQUENCE</scope>
    <source>
        <strain evidence="6">G3</strain>
    </source>
</reference>
<evidence type="ECO:0000259" key="5">
    <source>
        <dbReference type="PROSITE" id="PS50893"/>
    </source>
</evidence>
<dbReference type="Proteomes" id="UP000001542">
    <property type="component" value="Unassembled WGS sequence"/>
</dbReference>
<dbReference type="InterPro" id="IPR017871">
    <property type="entry name" value="ABC_transporter-like_CS"/>
</dbReference>
<feature type="domain" description="ABC transporter" evidence="5">
    <location>
        <begin position="2"/>
        <end position="199"/>
    </location>
</feature>
<evidence type="ECO:0000256" key="2">
    <source>
        <dbReference type="ARBA" id="ARBA00022737"/>
    </source>
</evidence>
<keyword evidence="4" id="KW-0067">ATP-binding</keyword>
<dbReference type="VEuPathDB" id="TrichDB:TVAGG3_0544090"/>
<evidence type="ECO:0000256" key="4">
    <source>
        <dbReference type="ARBA" id="ARBA00022840"/>
    </source>
</evidence>
<dbReference type="PANTHER" id="PTHR19229">
    <property type="entry name" value="ATP-BINDING CASSETTE TRANSPORTER SUBFAMILY A ABCA"/>
    <property type="match status" value="1"/>
</dbReference>
<evidence type="ECO:0000256" key="1">
    <source>
        <dbReference type="ARBA" id="ARBA00022448"/>
    </source>
</evidence>
<dbReference type="PROSITE" id="PS00211">
    <property type="entry name" value="ABC_TRANSPORTER_1"/>
    <property type="match status" value="1"/>
</dbReference>
<dbReference type="InterPro" id="IPR026082">
    <property type="entry name" value="ABCA"/>
</dbReference>
<accession>A2DJ85</accession>
<keyword evidence="2" id="KW-0677">Repeat</keyword>
<dbReference type="GO" id="GO:0016887">
    <property type="term" value="F:ATP hydrolysis activity"/>
    <property type="evidence" value="ECO:0007669"/>
    <property type="project" value="InterPro"/>
</dbReference>
<dbReference type="GO" id="GO:0140359">
    <property type="term" value="F:ABC-type transporter activity"/>
    <property type="evidence" value="ECO:0007669"/>
    <property type="project" value="InterPro"/>
</dbReference>
<reference evidence="6" key="2">
    <citation type="journal article" date="2007" name="Science">
        <title>Draft genome sequence of the sexually transmitted pathogen Trichomonas vaginalis.</title>
        <authorList>
            <person name="Carlton J.M."/>
            <person name="Hirt R.P."/>
            <person name="Silva J.C."/>
            <person name="Delcher A.L."/>
            <person name="Schatz M."/>
            <person name="Zhao Q."/>
            <person name="Wortman J.R."/>
            <person name="Bidwell S.L."/>
            <person name="Alsmark U.C.M."/>
            <person name="Besteiro S."/>
            <person name="Sicheritz-Ponten T."/>
            <person name="Noel C.J."/>
            <person name="Dacks J.B."/>
            <person name="Foster P.G."/>
            <person name="Simillion C."/>
            <person name="Van de Peer Y."/>
            <person name="Miranda-Saavedra D."/>
            <person name="Barton G.J."/>
            <person name="Westrop G.D."/>
            <person name="Mueller S."/>
            <person name="Dessi D."/>
            <person name="Fiori P.L."/>
            <person name="Ren Q."/>
            <person name="Paulsen I."/>
            <person name="Zhang H."/>
            <person name="Bastida-Corcuera F.D."/>
            <person name="Simoes-Barbosa A."/>
            <person name="Brown M.T."/>
            <person name="Hayes R.D."/>
            <person name="Mukherjee M."/>
            <person name="Okumura C.Y."/>
            <person name="Schneider R."/>
            <person name="Smith A.J."/>
            <person name="Vanacova S."/>
            <person name="Villalvazo M."/>
            <person name="Haas B.J."/>
            <person name="Pertea M."/>
            <person name="Feldblyum T.V."/>
            <person name="Utterback T.R."/>
            <person name="Shu C.L."/>
            <person name="Osoegawa K."/>
            <person name="de Jong P.J."/>
            <person name="Hrdy I."/>
            <person name="Horvathova L."/>
            <person name="Zubacova Z."/>
            <person name="Dolezal P."/>
            <person name="Malik S.B."/>
            <person name="Logsdon J.M. Jr."/>
            <person name="Henze K."/>
            <person name="Gupta A."/>
            <person name="Wang C.C."/>
            <person name="Dunne R.L."/>
            <person name="Upcroft J.A."/>
            <person name="Upcroft P."/>
            <person name="White O."/>
            <person name="Salzberg S.L."/>
            <person name="Tang P."/>
            <person name="Chiu C.-H."/>
            <person name="Lee Y.-S."/>
            <person name="Embley T.M."/>
            <person name="Coombs G.H."/>
            <person name="Mottram J.C."/>
            <person name="Tachezy J."/>
            <person name="Fraser-Liggett C.M."/>
            <person name="Johnson P.J."/>
        </authorList>
    </citation>
    <scope>NUCLEOTIDE SEQUENCE [LARGE SCALE GENOMIC DNA]</scope>
    <source>
        <strain evidence="6">G3</strain>
    </source>
</reference>
<sequence>MIGPNGAGKSTLINILAGAIEPDEGKINILGGNEADRFKEMQHYLGVCFQGNAIINLLSVREHLYLFGAFRGVPRDQIDQAVEFFGSQLQLTHMMDNRAGDVSGGQKRKLCIAMSLLRNPPLVIMNEPTAGVDVQARQLIWKMIASLKDTTSIVTSHALEEAEAVSSKLFIASSGQLKFCGTSTELRHEHKCGHVLGVVPNDGVDCKEIAEFVKSIIPEAVVSEERDDILTFPVCDEIPKLLHALNDKKDQIGLKTYSLSVEQLEDMQLKLIQADEAKVQTH</sequence>
<dbReference type="eggNOG" id="KOG0059">
    <property type="taxonomic scope" value="Eukaryota"/>
</dbReference>
<dbReference type="Gene3D" id="3.40.50.300">
    <property type="entry name" value="P-loop containing nucleotide triphosphate hydrolases"/>
    <property type="match status" value="1"/>
</dbReference>
<dbReference type="VEuPathDB" id="TrichDB:TVAG_136030"/>
<keyword evidence="1" id="KW-0813">Transport</keyword>
<evidence type="ECO:0000313" key="6">
    <source>
        <dbReference type="EMBL" id="EAY19472.1"/>
    </source>
</evidence>
<name>A2DJ85_TRIV3</name>
<dbReference type="GO" id="GO:0042626">
    <property type="term" value="F:ATPase-coupled transmembrane transporter activity"/>
    <property type="evidence" value="ECO:0000318"/>
    <property type="project" value="GO_Central"/>
</dbReference>
<dbReference type="GO" id="GO:0005319">
    <property type="term" value="F:lipid transporter activity"/>
    <property type="evidence" value="ECO:0000318"/>
    <property type="project" value="GO_Central"/>
</dbReference>
<evidence type="ECO:0000313" key="7">
    <source>
        <dbReference type="Proteomes" id="UP000001542"/>
    </source>
</evidence>
<dbReference type="KEGG" id="tva:5465005"/>
<dbReference type="OrthoDB" id="10255969at2759"/>
<dbReference type="PANTHER" id="PTHR19229:SF36">
    <property type="entry name" value="ATP-BINDING CASSETTE SUB-FAMILY A MEMBER 2"/>
    <property type="match status" value="1"/>
</dbReference>
<dbReference type="InterPro" id="IPR003439">
    <property type="entry name" value="ABC_transporter-like_ATP-bd"/>
</dbReference>
<dbReference type="STRING" id="5722.A2DJ85"/>
<keyword evidence="7" id="KW-1185">Reference proteome</keyword>
<dbReference type="SUPFAM" id="SSF52540">
    <property type="entry name" value="P-loop containing nucleoside triphosphate hydrolases"/>
    <property type="match status" value="1"/>
</dbReference>
<dbReference type="AlphaFoldDB" id="A2DJ85"/>
<proteinExistence type="predicted"/>
<organism evidence="6 7">
    <name type="scientific">Trichomonas vaginalis (strain ATCC PRA-98 / G3)</name>
    <dbReference type="NCBI Taxonomy" id="412133"/>
    <lineage>
        <taxon>Eukaryota</taxon>
        <taxon>Metamonada</taxon>
        <taxon>Parabasalia</taxon>
        <taxon>Trichomonadida</taxon>
        <taxon>Trichomonadidae</taxon>
        <taxon>Trichomonas</taxon>
    </lineage>
</organism>
<dbReference type="Pfam" id="PF00005">
    <property type="entry name" value="ABC_tran"/>
    <property type="match status" value="1"/>
</dbReference>
<dbReference type="SMR" id="A2DJ85"/>
<dbReference type="GO" id="GO:0005524">
    <property type="term" value="F:ATP binding"/>
    <property type="evidence" value="ECO:0007669"/>
    <property type="project" value="UniProtKB-KW"/>
</dbReference>
<keyword evidence="3" id="KW-0547">Nucleotide-binding</keyword>
<dbReference type="InParanoid" id="A2DJ85"/>
<gene>
    <name evidence="6" type="ORF">TVAG_136030</name>
</gene>
<protein>
    <submittedName>
        <fullName evidence="6">ABC transporter family protein</fullName>
    </submittedName>
</protein>
<dbReference type="GO" id="GO:0006869">
    <property type="term" value="P:lipid transport"/>
    <property type="evidence" value="ECO:0000318"/>
    <property type="project" value="GO_Central"/>
</dbReference>
<evidence type="ECO:0000256" key="3">
    <source>
        <dbReference type="ARBA" id="ARBA00022741"/>
    </source>
</evidence>
<dbReference type="GO" id="GO:0016020">
    <property type="term" value="C:membrane"/>
    <property type="evidence" value="ECO:0007669"/>
    <property type="project" value="InterPro"/>
</dbReference>
<dbReference type="InterPro" id="IPR027417">
    <property type="entry name" value="P-loop_NTPase"/>
</dbReference>
<dbReference type="SMART" id="SM00382">
    <property type="entry name" value="AAA"/>
    <property type="match status" value="1"/>
</dbReference>
<dbReference type="InterPro" id="IPR003593">
    <property type="entry name" value="AAA+_ATPase"/>
</dbReference>
<dbReference type="PROSITE" id="PS50893">
    <property type="entry name" value="ABC_TRANSPORTER_2"/>
    <property type="match status" value="1"/>
</dbReference>
<dbReference type="RefSeq" id="XP_001580458.1">
    <property type="nucleotide sequence ID" value="XM_001580408.1"/>
</dbReference>